<dbReference type="RefSeq" id="WP_021948147.1">
    <property type="nucleotide sequence ID" value="NZ_JACJJG010000095.1"/>
</dbReference>
<gene>
    <name evidence="2" type="ORF">H6A34_11855</name>
</gene>
<sequence length="226" mass="26092">MKRIFLALIMATVCVFANAQHADDPEKDHVSVTLNDGTVVEGYVRTYWVDGKLFKRMNTSFTLSETPDGNDVTEYDADDVRSIDFVKKTSEDGRYDHLESHLVANPSLLKPKRVQRQFVYVEGENELGKMYWWNGVDSQNMQLGKMNISTIYGVCLKGDSVIVPFMTGNVISLNAMRIRYKKTRRDFVEYVDKRVLKGGRRLWDSIAYNPMLFLEICRDYKEEEGT</sequence>
<proteinExistence type="predicted"/>
<keyword evidence="3" id="KW-1185">Reference proteome</keyword>
<evidence type="ECO:0000256" key="1">
    <source>
        <dbReference type="SAM" id="SignalP"/>
    </source>
</evidence>
<dbReference type="EMBL" id="JACJJG010000095">
    <property type="protein sequence ID" value="MBM6674565.1"/>
    <property type="molecule type" value="Genomic_DNA"/>
</dbReference>
<organism evidence="2 3">
    <name type="scientific">Marseilla massiliensis</name>
    <dbReference type="NCBI Taxonomy" id="1841864"/>
    <lineage>
        <taxon>Bacteria</taxon>
        <taxon>Pseudomonadati</taxon>
        <taxon>Bacteroidota</taxon>
        <taxon>Bacteroidia</taxon>
        <taxon>Bacteroidales</taxon>
        <taxon>Prevotellaceae</taxon>
        <taxon>Marseilla</taxon>
    </lineage>
</organism>
<accession>A0A938WW91</accession>
<comment type="caution">
    <text evidence="2">The sequence shown here is derived from an EMBL/GenBank/DDBJ whole genome shotgun (WGS) entry which is preliminary data.</text>
</comment>
<evidence type="ECO:0000313" key="2">
    <source>
        <dbReference type="EMBL" id="MBM6674565.1"/>
    </source>
</evidence>
<feature type="chain" id="PRO_5036783678" evidence="1">
    <location>
        <begin position="23"/>
        <end position="226"/>
    </location>
</feature>
<keyword evidence="1" id="KW-0732">Signal</keyword>
<reference evidence="2" key="1">
    <citation type="submission" date="2020-08" db="EMBL/GenBank/DDBJ databases">
        <authorList>
            <person name="Cejkova D."/>
            <person name="Kubasova T."/>
            <person name="Jahodarova E."/>
            <person name="Rychlik I."/>
        </authorList>
    </citation>
    <scope>NUCLEOTIDE SEQUENCE</scope>
    <source>
        <strain evidence="2">An824</strain>
    </source>
</reference>
<reference evidence="2" key="2">
    <citation type="journal article" date="2021" name="Sci. Rep.">
        <title>The distribution of antibiotic resistance genes in chicken gut microbiota commensals.</title>
        <authorList>
            <person name="Juricova H."/>
            <person name="Matiasovicova J."/>
            <person name="Kubasova T."/>
            <person name="Cejkova D."/>
            <person name="Rychlik I."/>
        </authorList>
    </citation>
    <scope>NUCLEOTIDE SEQUENCE</scope>
    <source>
        <strain evidence="2">An824</strain>
    </source>
</reference>
<dbReference type="Proteomes" id="UP000706891">
    <property type="component" value="Unassembled WGS sequence"/>
</dbReference>
<name>A0A938WW91_9BACT</name>
<dbReference type="AlphaFoldDB" id="A0A938WW91"/>
<feature type="signal peptide" evidence="1">
    <location>
        <begin position="1"/>
        <end position="22"/>
    </location>
</feature>
<protein>
    <submittedName>
        <fullName evidence="2">Uncharacterized protein</fullName>
    </submittedName>
</protein>
<evidence type="ECO:0000313" key="3">
    <source>
        <dbReference type="Proteomes" id="UP000706891"/>
    </source>
</evidence>